<evidence type="ECO:0000313" key="1">
    <source>
        <dbReference type="EMBL" id="TWW00291.1"/>
    </source>
</evidence>
<comment type="caution">
    <text evidence="1">The sequence shown here is derived from an EMBL/GenBank/DDBJ whole genome shotgun (WGS) entry which is preliminary data.</text>
</comment>
<evidence type="ECO:0000313" key="2">
    <source>
        <dbReference type="Proteomes" id="UP000318815"/>
    </source>
</evidence>
<gene>
    <name evidence="1" type="ORF">FEF09_11440</name>
</gene>
<dbReference type="EMBL" id="VOHS01000009">
    <property type="protein sequence ID" value="TWW00291.1"/>
    <property type="molecule type" value="Genomic_DNA"/>
</dbReference>
<sequence>MEKALIRLSYRQMIDATAQTDFEKEVFHESYNEFLLQVQAYNRDQQFRTFEEVRMADPKAASLHYKVGFSVGLFIRSLQQRIPVLTDNLGQPLSFAGHQFEIIASDVSDKTVHKVAITYITGTLTLLGVAGEYLILATGNQLQQVAKQAVQTFVVKIQPQLSIADYMSAENISADMVTRREDQVTIPL</sequence>
<dbReference type="Proteomes" id="UP000318815">
    <property type="component" value="Unassembled WGS sequence"/>
</dbReference>
<accession>A0A5C6LSQ3</accession>
<keyword evidence="2" id="KW-1185">Reference proteome</keyword>
<dbReference type="RefSeq" id="WP_146305235.1">
    <property type="nucleotide sequence ID" value="NZ_VOHS01000009.1"/>
</dbReference>
<dbReference type="OrthoDB" id="793934at2"/>
<organism evidence="1 2">
    <name type="scientific">Chitinophaga pinensis</name>
    <dbReference type="NCBI Taxonomy" id="79329"/>
    <lineage>
        <taxon>Bacteria</taxon>
        <taxon>Pseudomonadati</taxon>
        <taxon>Bacteroidota</taxon>
        <taxon>Chitinophagia</taxon>
        <taxon>Chitinophagales</taxon>
        <taxon>Chitinophagaceae</taxon>
        <taxon>Chitinophaga</taxon>
    </lineage>
</organism>
<name>A0A5C6LSQ3_9BACT</name>
<reference evidence="1 2" key="1">
    <citation type="submission" date="2019-08" db="EMBL/GenBank/DDBJ databases">
        <title>Whole genome sequencing of chitin degrading bacteria Chitinophaga pinensis YS16.</title>
        <authorList>
            <person name="Singh R.P."/>
            <person name="Manchanda G."/>
            <person name="Maurya I.K."/>
            <person name="Joshi N.K."/>
            <person name="Srivastava A.K."/>
        </authorList>
    </citation>
    <scope>NUCLEOTIDE SEQUENCE [LARGE SCALE GENOMIC DNA]</scope>
    <source>
        <strain evidence="1 2">YS-16</strain>
    </source>
</reference>
<protein>
    <submittedName>
        <fullName evidence="1">Uncharacterized protein</fullName>
    </submittedName>
</protein>
<dbReference type="AlphaFoldDB" id="A0A5C6LSQ3"/>
<proteinExistence type="predicted"/>